<organism evidence="16 17">
    <name type="scientific">Anaplasma platys</name>
    <dbReference type="NCBI Taxonomy" id="949"/>
    <lineage>
        <taxon>Bacteria</taxon>
        <taxon>Pseudomonadati</taxon>
        <taxon>Pseudomonadota</taxon>
        <taxon>Alphaproteobacteria</taxon>
        <taxon>Rickettsiales</taxon>
        <taxon>Anaplasmataceae</taxon>
        <taxon>Anaplasma</taxon>
    </lineage>
</organism>
<evidence type="ECO:0000256" key="5">
    <source>
        <dbReference type="ARBA" id="ARBA00022801"/>
    </source>
</evidence>
<keyword evidence="8 12" id="KW-0067">ATP-binding</keyword>
<dbReference type="InterPro" id="IPR005259">
    <property type="entry name" value="PriA"/>
</dbReference>
<dbReference type="InterPro" id="IPR014001">
    <property type="entry name" value="Helicase_ATP-bd"/>
</dbReference>
<feature type="region of interest" description="Disordered" evidence="13">
    <location>
        <begin position="128"/>
        <end position="147"/>
    </location>
</feature>
<proteinExistence type="inferred from homology"/>
<dbReference type="GO" id="GO:0006270">
    <property type="term" value="P:DNA replication initiation"/>
    <property type="evidence" value="ECO:0007669"/>
    <property type="project" value="TreeGrafter"/>
</dbReference>
<protein>
    <recommendedName>
        <fullName evidence="12">Replication restart protein PriA</fullName>
    </recommendedName>
    <alternativeName>
        <fullName evidence="12">ATP-dependent DNA helicase PriA</fullName>
        <ecNumber evidence="12">5.6.2.4</ecNumber>
    </alternativeName>
    <alternativeName>
        <fullName evidence="12">DNA 3'-5' helicase PriA</fullName>
    </alternativeName>
</protein>
<feature type="binding site" evidence="12">
    <location>
        <position position="429"/>
    </location>
    <ligand>
        <name>Zn(2+)</name>
        <dbReference type="ChEBI" id="CHEBI:29105"/>
        <label>1</label>
    </ligand>
</feature>
<feature type="compositionally biased region" description="Basic and acidic residues" evidence="13">
    <location>
        <begin position="128"/>
        <end position="141"/>
    </location>
</feature>
<gene>
    <name evidence="12 16" type="primary">priA</name>
    <name evidence="16" type="ORF">ANPL_01540</name>
</gene>
<dbReference type="FunFam" id="3.40.50.300:FF:000489">
    <property type="entry name" value="Primosome assembly protein PriA"/>
    <property type="match status" value="1"/>
</dbReference>
<keyword evidence="6 12" id="KW-0347">Helicase</keyword>
<dbReference type="Pfam" id="PF00270">
    <property type="entry name" value="DEAD"/>
    <property type="match status" value="1"/>
</dbReference>
<evidence type="ECO:0000256" key="1">
    <source>
        <dbReference type="ARBA" id="ARBA00022515"/>
    </source>
</evidence>
<dbReference type="GO" id="GO:0006302">
    <property type="term" value="P:double-strand break repair"/>
    <property type="evidence" value="ECO:0007669"/>
    <property type="project" value="InterPro"/>
</dbReference>
<keyword evidence="17" id="KW-1185">Reference proteome</keyword>
<evidence type="ECO:0000256" key="4">
    <source>
        <dbReference type="ARBA" id="ARBA00022741"/>
    </source>
</evidence>
<dbReference type="InterPro" id="IPR040498">
    <property type="entry name" value="PriA_CRR"/>
</dbReference>
<evidence type="ECO:0000256" key="8">
    <source>
        <dbReference type="ARBA" id="ARBA00022840"/>
    </source>
</evidence>
<evidence type="ECO:0000256" key="11">
    <source>
        <dbReference type="ARBA" id="ARBA00048988"/>
    </source>
</evidence>
<dbReference type="GO" id="GO:0006310">
    <property type="term" value="P:DNA recombination"/>
    <property type="evidence" value="ECO:0007669"/>
    <property type="project" value="InterPro"/>
</dbReference>
<dbReference type="CDD" id="cd17929">
    <property type="entry name" value="DEXHc_priA"/>
    <property type="match status" value="1"/>
</dbReference>
<dbReference type="NCBIfam" id="TIGR00595">
    <property type="entry name" value="priA"/>
    <property type="match status" value="1"/>
</dbReference>
<keyword evidence="3 12" id="KW-0479">Metal-binding</keyword>
<evidence type="ECO:0000256" key="10">
    <source>
        <dbReference type="ARBA" id="ARBA00023235"/>
    </source>
</evidence>
<dbReference type="GO" id="GO:0043138">
    <property type="term" value="F:3'-5' DNA helicase activity"/>
    <property type="evidence" value="ECO:0007669"/>
    <property type="project" value="UniProtKB-EC"/>
</dbReference>
<dbReference type="AlphaFoldDB" id="A0A858PXV6"/>
<dbReference type="InterPro" id="IPR042115">
    <property type="entry name" value="PriA_3primeBD_sf"/>
</dbReference>
<dbReference type="GO" id="GO:0005524">
    <property type="term" value="F:ATP binding"/>
    <property type="evidence" value="ECO:0007669"/>
    <property type="project" value="UniProtKB-UniRule"/>
</dbReference>
<comment type="catalytic activity">
    <reaction evidence="11 12">
        <text>ATP + H2O = ADP + phosphate + H(+)</text>
        <dbReference type="Rhea" id="RHEA:13065"/>
        <dbReference type="ChEBI" id="CHEBI:15377"/>
        <dbReference type="ChEBI" id="CHEBI:15378"/>
        <dbReference type="ChEBI" id="CHEBI:30616"/>
        <dbReference type="ChEBI" id="CHEBI:43474"/>
        <dbReference type="ChEBI" id="CHEBI:456216"/>
        <dbReference type="EC" id="5.6.2.4"/>
    </reaction>
</comment>
<dbReference type="SMART" id="SM00490">
    <property type="entry name" value="HELICc"/>
    <property type="match status" value="1"/>
</dbReference>
<dbReference type="InterPro" id="IPR027417">
    <property type="entry name" value="P-loop_NTPase"/>
</dbReference>
<evidence type="ECO:0000256" key="2">
    <source>
        <dbReference type="ARBA" id="ARBA00022705"/>
    </source>
</evidence>
<keyword evidence="9 12" id="KW-0238">DNA-binding</keyword>
<dbReference type="Pfam" id="PF18319">
    <property type="entry name" value="Zn_ribbon_PriA"/>
    <property type="match status" value="1"/>
</dbReference>
<dbReference type="Gene3D" id="3.40.50.300">
    <property type="entry name" value="P-loop containing nucleotide triphosphate hydrolases"/>
    <property type="match status" value="2"/>
</dbReference>
<comment type="subunit">
    <text evidence="12">Component of the replication restart primosome.</text>
</comment>
<dbReference type="PANTHER" id="PTHR30580">
    <property type="entry name" value="PRIMOSOMAL PROTEIN N"/>
    <property type="match status" value="1"/>
</dbReference>
<keyword evidence="2 12" id="KW-0235">DNA replication</keyword>
<evidence type="ECO:0000256" key="13">
    <source>
        <dbReference type="SAM" id="MobiDB-lite"/>
    </source>
</evidence>
<dbReference type="GO" id="GO:0008270">
    <property type="term" value="F:zinc ion binding"/>
    <property type="evidence" value="ECO:0007669"/>
    <property type="project" value="UniProtKB-UniRule"/>
</dbReference>
<feature type="binding site" evidence="12">
    <location>
        <position position="413"/>
    </location>
    <ligand>
        <name>Zn(2+)</name>
        <dbReference type="ChEBI" id="CHEBI:29105"/>
        <label>2</label>
    </ligand>
</feature>
<evidence type="ECO:0000256" key="12">
    <source>
        <dbReference type="HAMAP-Rule" id="MF_00983"/>
    </source>
</evidence>
<feature type="binding site" evidence="12">
    <location>
        <position position="426"/>
    </location>
    <ligand>
        <name>Zn(2+)</name>
        <dbReference type="ChEBI" id="CHEBI:29105"/>
        <label>1</label>
    </ligand>
</feature>
<dbReference type="InterPro" id="IPR041236">
    <property type="entry name" value="PriA_C"/>
</dbReference>
<keyword evidence="7 12" id="KW-0862">Zinc</keyword>
<dbReference type="EMBL" id="CP046391">
    <property type="protein sequence ID" value="QJC27415.1"/>
    <property type="molecule type" value="Genomic_DNA"/>
</dbReference>
<dbReference type="Proteomes" id="UP000500930">
    <property type="component" value="Chromosome"/>
</dbReference>
<feature type="binding site" evidence="12">
    <location>
        <position position="389"/>
    </location>
    <ligand>
        <name>Zn(2+)</name>
        <dbReference type="ChEBI" id="CHEBI:29105"/>
        <label>1</label>
    </ligand>
</feature>
<evidence type="ECO:0000256" key="3">
    <source>
        <dbReference type="ARBA" id="ARBA00022723"/>
    </source>
</evidence>
<comment type="catalytic activity">
    <reaction evidence="12">
        <text>Couples ATP hydrolysis with the unwinding of duplex DNA by translocating in the 3'-5' direction.</text>
        <dbReference type="EC" id="5.6.2.4"/>
    </reaction>
</comment>
<keyword evidence="10 12" id="KW-0413">Isomerase</keyword>
<dbReference type="GO" id="GO:0016787">
    <property type="term" value="F:hydrolase activity"/>
    <property type="evidence" value="ECO:0007669"/>
    <property type="project" value="UniProtKB-KW"/>
</dbReference>
<evidence type="ECO:0000259" key="15">
    <source>
        <dbReference type="PROSITE" id="PS51194"/>
    </source>
</evidence>
<name>A0A858PXV6_9RICK</name>
<evidence type="ECO:0000313" key="17">
    <source>
        <dbReference type="Proteomes" id="UP000500930"/>
    </source>
</evidence>
<dbReference type="EC" id="5.6.2.4" evidence="12"/>
<dbReference type="GO" id="GO:0003677">
    <property type="term" value="F:DNA binding"/>
    <property type="evidence" value="ECO:0007669"/>
    <property type="project" value="UniProtKB-UniRule"/>
</dbReference>
<comment type="cofactor">
    <cofactor evidence="12">
        <name>Zn(2+)</name>
        <dbReference type="ChEBI" id="CHEBI:29105"/>
    </cofactor>
    <text evidence="12">Binds 2 zinc ions per subunit.</text>
</comment>
<evidence type="ECO:0000256" key="6">
    <source>
        <dbReference type="ARBA" id="ARBA00022806"/>
    </source>
</evidence>
<feature type="binding site" evidence="12">
    <location>
        <position position="395"/>
    </location>
    <ligand>
        <name>Zn(2+)</name>
        <dbReference type="ChEBI" id="CHEBI:29105"/>
        <label>2</label>
    </ligand>
</feature>
<feature type="domain" description="Helicase ATP-binding" evidence="14">
    <location>
        <begin position="157"/>
        <end position="326"/>
    </location>
</feature>
<dbReference type="KEGG" id="aplt:ANPL_01540"/>
<dbReference type="Pfam" id="PF18074">
    <property type="entry name" value="PriA_C"/>
    <property type="match status" value="1"/>
</dbReference>
<comment type="similarity">
    <text evidence="12">Belongs to the helicase family. PriA subfamily.</text>
</comment>
<comment type="function">
    <text evidence="12">Initiates the restart of stalled replication forks, which reloads the replicative helicase on sites other than the origin of replication. Recognizes and binds to abandoned replication forks and remodels them to uncover a helicase loading site. Promotes assembly of the primosome at these replication forks.</text>
</comment>
<evidence type="ECO:0000313" key="16">
    <source>
        <dbReference type="EMBL" id="QJC27415.1"/>
    </source>
</evidence>
<dbReference type="Pfam" id="PF00271">
    <property type="entry name" value="Helicase_C"/>
    <property type="match status" value="1"/>
</dbReference>
<feature type="binding site" evidence="12">
    <location>
        <position position="386"/>
    </location>
    <ligand>
        <name>Zn(2+)</name>
        <dbReference type="ChEBI" id="CHEBI:29105"/>
        <label>1</label>
    </ligand>
</feature>
<feature type="binding site" evidence="12">
    <location>
        <position position="398"/>
    </location>
    <ligand>
        <name>Zn(2+)</name>
        <dbReference type="ChEBI" id="CHEBI:29105"/>
        <label>2</label>
    </ligand>
</feature>
<dbReference type="Gene3D" id="3.40.1440.60">
    <property type="entry name" value="PriA, 3(prime) DNA-binding domain"/>
    <property type="match status" value="1"/>
</dbReference>
<accession>A0A858PXV6</accession>
<evidence type="ECO:0000256" key="7">
    <source>
        <dbReference type="ARBA" id="ARBA00022833"/>
    </source>
</evidence>
<dbReference type="PROSITE" id="PS51194">
    <property type="entry name" value="HELICASE_CTER"/>
    <property type="match status" value="1"/>
</dbReference>
<keyword evidence="5 12" id="KW-0378">Hydrolase</keyword>
<reference evidence="16 17" key="1">
    <citation type="journal article" date="2020" name="Pathogens">
        <title>First Whole Genome Sequence of Anaplasma platys, an Obligate Intracellular Rickettsial Pathogen of Dogs.</title>
        <authorList>
            <person name="Llanes A."/>
            <person name="Rajeev S."/>
        </authorList>
    </citation>
    <scope>NUCLEOTIDE SEQUENCE [LARGE SCALE GENOMIC DNA]</scope>
    <source>
        <strain evidence="16 17">S3</strain>
    </source>
</reference>
<evidence type="ECO:0000259" key="14">
    <source>
        <dbReference type="PROSITE" id="PS51192"/>
    </source>
</evidence>
<keyword evidence="4 12" id="KW-0547">Nucleotide-binding</keyword>
<feature type="binding site" evidence="12">
    <location>
        <position position="416"/>
    </location>
    <ligand>
        <name>Zn(2+)</name>
        <dbReference type="ChEBI" id="CHEBI:29105"/>
        <label>2</label>
    </ligand>
</feature>
<dbReference type="SUPFAM" id="SSF52540">
    <property type="entry name" value="P-loop containing nucleoside triphosphate hydrolases"/>
    <property type="match status" value="1"/>
</dbReference>
<dbReference type="HAMAP" id="MF_00983">
    <property type="entry name" value="PriA"/>
    <property type="match status" value="1"/>
</dbReference>
<dbReference type="InterPro" id="IPR001650">
    <property type="entry name" value="Helicase_C-like"/>
</dbReference>
<dbReference type="GO" id="GO:0006269">
    <property type="term" value="P:DNA replication, synthesis of primer"/>
    <property type="evidence" value="ECO:0007669"/>
    <property type="project" value="UniProtKB-KW"/>
</dbReference>
<feature type="domain" description="Helicase C-terminal" evidence="15">
    <location>
        <begin position="401"/>
        <end position="587"/>
    </location>
</feature>
<dbReference type="GO" id="GO:1990077">
    <property type="term" value="C:primosome complex"/>
    <property type="evidence" value="ECO:0007669"/>
    <property type="project" value="UniProtKB-UniRule"/>
</dbReference>
<dbReference type="PANTHER" id="PTHR30580:SF0">
    <property type="entry name" value="PRIMOSOMAL PROTEIN N"/>
    <property type="match status" value="1"/>
</dbReference>
<dbReference type="InterPro" id="IPR041222">
    <property type="entry name" value="PriA_3primeBD"/>
</dbReference>
<sequence>MVFPILRHGSVSGKDGVSMIAEVVLPVPLDRAFYYLVRDDTNVSVGDYVSVPFGSRMAVGLVMQLQESVELEIELKYIQNRLDLPPIGAEFIGFIQWMSSYNIIPMGTVLKMVLGGMPSAKLLSKTRERLQGGGSTEERPSNHQLSEEQSTACAKILELSTGFNITVLDGKTGSGKTEVYCAAIRKLLLKSPGAQILILLPEIVLATQLMKRVFEHFSGHNPVEWHSGLTPKKRRENWLAVAYGAASIIVGARSALFLPYRDLKMIIVDEEHESSYKQDSGMVYNARDMAIVLAKAVKIPVVLCTATPALETMYNVEQGKYHHVVLQRRFGEAVMPDIIVADMRNTELKNAWLSTELYEKISSTIAKGHQAMLFLNRRGYARLVLCKKCGYKVNCPHCSTWLTEHRILGSLICHYCGHSRAILRQCPECLEDSTMNPYGVGIERIAEGIEELIPGVRTAILSSDIGTKEANRVIELILAGEVDIIIGTQIIAKGHNFPKLTLVGVVDADLGLGNSDLRAAEKTYQLLHQVAGRSGRYKEKGQVVLQTYDPESSVIKSLISSNREDFYAEELKSRKIADMPPYVRLVSIVISGKEENKVVNVAHEIARYLSNSVTVWGPAPAPISLVNNMYRYRILLKVPKMSAVRGLLSICREKYKKLPTVRVVIDVDPINFI</sequence>
<keyword evidence="1 12" id="KW-0639">Primosome</keyword>
<dbReference type="Pfam" id="PF17764">
    <property type="entry name" value="PriA_3primeBD"/>
    <property type="match status" value="1"/>
</dbReference>
<dbReference type="InterPro" id="IPR011545">
    <property type="entry name" value="DEAD/DEAH_box_helicase_dom"/>
</dbReference>
<dbReference type="PROSITE" id="PS51192">
    <property type="entry name" value="HELICASE_ATP_BIND_1"/>
    <property type="match status" value="1"/>
</dbReference>
<evidence type="ECO:0000256" key="9">
    <source>
        <dbReference type="ARBA" id="ARBA00023125"/>
    </source>
</evidence>
<dbReference type="SMART" id="SM00487">
    <property type="entry name" value="DEXDc"/>
    <property type="match status" value="1"/>
</dbReference>